<reference evidence="2" key="2">
    <citation type="submission" date="2020-09" db="EMBL/GenBank/DDBJ databases">
        <authorList>
            <person name="Sun Q."/>
            <person name="Ohkuma M."/>
        </authorList>
    </citation>
    <scope>NUCLEOTIDE SEQUENCE</scope>
    <source>
        <strain evidence="2">JCM 5016</strain>
    </source>
</reference>
<keyword evidence="3" id="KW-1185">Reference proteome</keyword>
<proteinExistence type="predicted"/>
<comment type="caution">
    <text evidence="2">The sequence shown here is derived from an EMBL/GenBank/DDBJ whole genome shotgun (WGS) entry which is preliminary data.</text>
</comment>
<evidence type="ECO:0000256" key="1">
    <source>
        <dbReference type="SAM" id="MobiDB-lite"/>
    </source>
</evidence>
<feature type="region of interest" description="Disordered" evidence="1">
    <location>
        <begin position="119"/>
        <end position="145"/>
    </location>
</feature>
<protein>
    <submittedName>
        <fullName evidence="2">Uncharacterized protein</fullName>
    </submittedName>
</protein>
<reference evidence="2" key="1">
    <citation type="journal article" date="2014" name="Int. J. Syst. Evol. Microbiol.">
        <title>Complete genome sequence of Corynebacterium casei LMG S-19264T (=DSM 44701T), isolated from a smear-ripened cheese.</title>
        <authorList>
            <consortium name="US DOE Joint Genome Institute (JGI-PGF)"/>
            <person name="Walter F."/>
            <person name="Albersmeier A."/>
            <person name="Kalinowski J."/>
            <person name="Ruckert C."/>
        </authorList>
    </citation>
    <scope>NUCLEOTIDE SEQUENCE</scope>
    <source>
        <strain evidence="2">JCM 5016</strain>
    </source>
</reference>
<sequence length="145" mass="16023">MSRTAHLELVGLPDTDDEELLQLSAQLRRLLSELDVLDVRPTRRTGEFHPSSKSGELIDTGTIAVTAATFVLRQTLRLADTWLRNRPLRSIRVELNGRSIELGHASAAERERLIDLFLGQDEEAGGDPDERQTIASEPPRASGTA</sequence>
<dbReference type="AlphaFoldDB" id="A0A918RED5"/>
<organism evidence="2 3">
    <name type="scientific">Streptomyces echinoruber</name>
    <dbReference type="NCBI Taxonomy" id="68898"/>
    <lineage>
        <taxon>Bacteria</taxon>
        <taxon>Bacillati</taxon>
        <taxon>Actinomycetota</taxon>
        <taxon>Actinomycetes</taxon>
        <taxon>Kitasatosporales</taxon>
        <taxon>Streptomycetaceae</taxon>
        <taxon>Streptomyces</taxon>
    </lineage>
</organism>
<evidence type="ECO:0000313" key="2">
    <source>
        <dbReference type="EMBL" id="GGZ94225.1"/>
    </source>
</evidence>
<evidence type="ECO:0000313" key="3">
    <source>
        <dbReference type="Proteomes" id="UP000623010"/>
    </source>
</evidence>
<gene>
    <name evidence="2" type="ORF">GCM10010389_36210</name>
</gene>
<name>A0A918RED5_9ACTN</name>
<dbReference type="RefSeq" id="WP_229879643.1">
    <property type="nucleotide sequence ID" value="NZ_BMWH01000014.1"/>
</dbReference>
<dbReference type="Proteomes" id="UP000623010">
    <property type="component" value="Unassembled WGS sequence"/>
</dbReference>
<accession>A0A918RED5</accession>
<dbReference type="EMBL" id="BMWH01000014">
    <property type="protein sequence ID" value="GGZ94225.1"/>
    <property type="molecule type" value="Genomic_DNA"/>
</dbReference>